<dbReference type="Pfam" id="PF25601">
    <property type="entry name" value="AAA_lid_14"/>
    <property type="match status" value="1"/>
</dbReference>
<dbReference type="PROSITE" id="PS50045">
    <property type="entry name" value="SIGMA54_INTERACT_4"/>
    <property type="match status" value="1"/>
</dbReference>
<dbReference type="FunFam" id="3.40.50.300:FF:000006">
    <property type="entry name" value="DNA-binding transcriptional regulator NtrC"/>
    <property type="match status" value="1"/>
</dbReference>
<dbReference type="AlphaFoldDB" id="A0A2V3ZX92"/>
<dbReference type="InterPro" id="IPR001789">
    <property type="entry name" value="Sig_transdc_resp-reg_receiver"/>
</dbReference>
<dbReference type="InterPro" id="IPR027417">
    <property type="entry name" value="P-loop_NTPase"/>
</dbReference>
<feature type="domain" description="Sigma-54 factor interaction" evidence="7">
    <location>
        <begin position="155"/>
        <end position="384"/>
    </location>
</feature>
<dbReference type="Gene3D" id="3.40.50.300">
    <property type="entry name" value="P-loop containing nucleotide triphosphate hydrolases"/>
    <property type="match status" value="1"/>
</dbReference>
<dbReference type="Gene3D" id="1.10.8.60">
    <property type="match status" value="1"/>
</dbReference>
<dbReference type="Pfam" id="PF02954">
    <property type="entry name" value="HTH_8"/>
    <property type="match status" value="1"/>
</dbReference>
<dbReference type="PRINTS" id="PR01590">
    <property type="entry name" value="HTHFIS"/>
</dbReference>
<protein>
    <submittedName>
        <fullName evidence="9">Sigma-54-dependent Fis family transcriptional regulator</fullName>
    </submittedName>
</protein>
<name>A0A2V3ZX92_9BACT</name>
<dbReference type="InterPro" id="IPR002078">
    <property type="entry name" value="Sigma_54_int"/>
</dbReference>
<evidence type="ECO:0000256" key="3">
    <source>
        <dbReference type="ARBA" id="ARBA00023015"/>
    </source>
</evidence>
<dbReference type="InterPro" id="IPR003593">
    <property type="entry name" value="AAA+_ATPase"/>
</dbReference>
<dbReference type="InterPro" id="IPR009057">
    <property type="entry name" value="Homeodomain-like_sf"/>
</dbReference>
<reference evidence="9 10" key="1">
    <citation type="submission" date="2018-05" db="EMBL/GenBank/DDBJ databases">
        <title>Marinifilum breve JC075T sp. nov., a marine bacterium isolated from Yongle Blue Hole in the South China Sea.</title>
        <authorList>
            <person name="Fu T."/>
        </authorList>
    </citation>
    <scope>NUCLEOTIDE SEQUENCE [LARGE SCALE GENOMIC DNA]</scope>
    <source>
        <strain evidence="9 10">JC075</strain>
    </source>
</reference>
<dbReference type="Gene3D" id="1.10.10.60">
    <property type="entry name" value="Homeodomain-like"/>
    <property type="match status" value="1"/>
</dbReference>
<organism evidence="9 10">
    <name type="scientific">Marinifilum breve</name>
    <dbReference type="NCBI Taxonomy" id="2184082"/>
    <lineage>
        <taxon>Bacteria</taxon>
        <taxon>Pseudomonadati</taxon>
        <taxon>Bacteroidota</taxon>
        <taxon>Bacteroidia</taxon>
        <taxon>Marinilabiliales</taxon>
        <taxon>Marinifilaceae</taxon>
    </lineage>
</organism>
<dbReference type="GO" id="GO:0006355">
    <property type="term" value="P:regulation of DNA-templated transcription"/>
    <property type="evidence" value="ECO:0007669"/>
    <property type="project" value="InterPro"/>
</dbReference>
<dbReference type="SMART" id="SM00448">
    <property type="entry name" value="REC"/>
    <property type="match status" value="1"/>
</dbReference>
<dbReference type="InterPro" id="IPR002197">
    <property type="entry name" value="HTH_Fis"/>
</dbReference>
<dbReference type="PANTHER" id="PTHR32071">
    <property type="entry name" value="TRANSCRIPTIONAL REGULATORY PROTEIN"/>
    <property type="match status" value="1"/>
</dbReference>
<evidence type="ECO:0000313" key="9">
    <source>
        <dbReference type="EMBL" id="PXY01069.1"/>
    </source>
</evidence>
<dbReference type="PROSITE" id="PS00688">
    <property type="entry name" value="SIGMA54_INTERACT_3"/>
    <property type="match status" value="1"/>
</dbReference>
<dbReference type="PROSITE" id="PS50110">
    <property type="entry name" value="RESPONSE_REGULATORY"/>
    <property type="match status" value="1"/>
</dbReference>
<keyword evidence="6" id="KW-0597">Phosphoprotein</keyword>
<evidence type="ECO:0000256" key="2">
    <source>
        <dbReference type="ARBA" id="ARBA00022840"/>
    </source>
</evidence>
<keyword evidence="1" id="KW-0547">Nucleotide-binding</keyword>
<keyword evidence="2" id="KW-0067">ATP-binding</keyword>
<keyword evidence="4" id="KW-0238">DNA-binding</keyword>
<evidence type="ECO:0000259" key="7">
    <source>
        <dbReference type="PROSITE" id="PS50045"/>
    </source>
</evidence>
<dbReference type="PROSITE" id="PS00676">
    <property type="entry name" value="SIGMA54_INTERACT_2"/>
    <property type="match status" value="1"/>
</dbReference>
<gene>
    <name evidence="9" type="ORF">DF185_10470</name>
</gene>
<evidence type="ECO:0000313" key="10">
    <source>
        <dbReference type="Proteomes" id="UP000248079"/>
    </source>
</evidence>
<evidence type="ECO:0000256" key="5">
    <source>
        <dbReference type="ARBA" id="ARBA00023163"/>
    </source>
</evidence>
<dbReference type="SUPFAM" id="SSF52540">
    <property type="entry name" value="P-loop containing nucleoside triphosphate hydrolases"/>
    <property type="match status" value="1"/>
</dbReference>
<dbReference type="OrthoDB" id="9810703at2"/>
<evidence type="ECO:0000259" key="8">
    <source>
        <dbReference type="PROSITE" id="PS50110"/>
    </source>
</evidence>
<dbReference type="SUPFAM" id="SSF52172">
    <property type="entry name" value="CheY-like"/>
    <property type="match status" value="1"/>
</dbReference>
<dbReference type="SMART" id="SM00382">
    <property type="entry name" value="AAA"/>
    <property type="match status" value="1"/>
</dbReference>
<dbReference type="Pfam" id="PF00072">
    <property type="entry name" value="Response_reg"/>
    <property type="match status" value="1"/>
</dbReference>
<dbReference type="CDD" id="cd00009">
    <property type="entry name" value="AAA"/>
    <property type="match status" value="1"/>
</dbReference>
<keyword evidence="5" id="KW-0804">Transcription</keyword>
<dbReference type="PANTHER" id="PTHR32071:SF113">
    <property type="entry name" value="ALGINATE BIOSYNTHESIS TRANSCRIPTIONAL REGULATORY PROTEIN ALGB"/>
    <property type="match status" value="1"/>
</dbReference>
<dbReference type="InterPro" id="IPR025943">
    <property type="entry name" value="Sigma_54_int_dom_ATP-bd_2"/>
</dbReference>
<evidence type="ECO:0000256" key="1">
    <source>
        <dbReference type="ARBA" id="ARBA00022741"/>
    </source>
</evidence>
<dbReference type="GO" id="GO:0000160">
    <property type="term" value="P:phosphorelay signal transduction system"/>
    <property type="evidence" value="ECO:0007669"/>
    <property type="project" value="InterPro"/>
</dbReference>
<proteinExistence type="predicted"/>
<dbReference type="GO" id="GO:0043565">
    <property type="term" value="F:sequence-specific DNA binding"/>
    <property type="evidence" value="ECO:0007669"/>
    <property type="project" value="InterPro"/>
</dbReference>
<dbReference type="Proteomes" id="UP000248079">
    <property type="component" value="Unassembled WGS sequence"/>
</dbReference>
<dbReference type="Gene3D" id="3.40.50.2300">
    <property type="match status" value="1"/>
</dbReference>
<dbReference type="EMBL" id="QFLI01000004">
    <property type="protein sequence ID" value="PXY01069.1"/>
    <property type="molecule type" value="Genomic_DNA"/>
</dbReference>
<keyword evidence="3" id="KW-0805">Transcription regulation</keyword>
<dbReference type="InterPro" id="IPR011006">
    <property type="entry name" value="CheY-like_superfamily"/>
</dbReference>
<dbReference type="InterPro" id="IPR025944">
    <property type="entry name" value="Sigma_54_int_dom_CS"/>
</dbReference>
<evidence type="ECO:0000256" key="6">
    <source>
        <dbReference type="PROSITE-ProRule" id="PRU00169"/>
    </source>
</evidence>
<keyword evidence="10" id="KW-1185">Reference proteome</keyword>
<evidence type="ECO:0000256" key="4">
    <source>
        <dbReference type="ARBA" id="ARBA00023125"/>
    </source>
</evidence>
<dbReference type="GO" id="GO:0005524">
    <property type="term" value="F:ATP binding"/>
    <property type="evidence" value="ECO:0007669"/>
    <property type="project" value="UniProtKB-KW"/>
</dbReference>
<dbReference type="RefSeq" id="WP_110360700.1">
    <property type="nucleotide sequence ID" value="NZ_QFLI01000004.1"/>
</dbReference>
<comment type="caution">
    <text evidence="9">The sequence shown here is derived from an EMBL/GenBank/DDBJ whole genome shotgun (WGS) entry which is preliminary data.</text>
</comment>
<accession>A0A2V3ZX92</accession>
<feature type="modified residue" description="4-aspartylphosphate" evidence="6">
    <location>
        <position position="55"/>
    </location>
</feature>
<feature type="domain" description="Response regulatory" evidence="8">
    <location>
        <begin position="6"/>
        <end position="125"/>
    </location>
</feature>
<dbReference type="CDD" id="cd00156">
    <property type="entry name" value="REC"/>
    <property type="match status" value="1"/>
</dbReference>
<dbReference type="SUPFAM" id="SSF46689">
    <property type="entry name" value="Homeodomain-like"/>
    <property type="match status" value="1"/>
</dbReference>
<sequence>MPQKGRLLIVDDNEELLFAFQLFLKSHFESIDTIKNPNLLVSKLREKEYDVILLDMNFKAGINSGNEGLYWLKQILDFDKNACVVFITAYGDIELAVRAMKEGAVDFVQKSWDEKHILSTLLAAYKLRCSKMEIKSLKSKQKRLNQEINKNKSFVIGKSPRMQEVFHTVDKVAATDANVLITGENGTGKEVVAREVHLRSTRSDQIFVHVDLGAISESLFESELFGHKKGAFTDAKEDRMGRFELASGGTLFLDEIGNVPLHLQMKLLTAIQRKEVTPVGGSTPVQIDVRIVAATNCNLHKMVADGLFREDLLYRINTISLELPSLKERSEDIAELSQFYLEKFTKQYAKESMQMNKSALTKLEKHAWPGNIRELQHIIEKTVILNDSTKLNAEDIIIGESLKKTEVMPDSFNLIENERVLIKKAIQFTGGNMSMAAKELGINRSTLYDKIKKYDL</sequence>
<dbReference type="Pfam" id="PF00158">
    <property type="entry name" value="Sigma54_activat"/>
    <property type="match status" value="1"/>
</dbReference>
<dbReference type="InterPro" id="IPR058031">
    <property type="entry name" value="AAA_lid_NorR"/>
</dbReference>